<name>A0A0S8G8T7_UNCW3</name>
<proteinExistence type="inferred from homology"/>
<evidence type="ECO:0000256" key="2">
    <source>
        <dbReference type="ARBA" id="ARBA00022516"/>
    </source>
</evidence>
<dbReference type="GO" id="GO:0005829">
    <property type="term" value="C:cytosol"/>
    <property type="evidence" value="ECO:0007669"/>
    <property type="project" value="TreeGrafter"/>
</dbReference>
<comment type="caution">
    <text evidence="14">The sequence shown here is derived from an EMBL/GenBank/DDBJ whole genome shotgun (WGS) entry which is preliminary data.</text>
</comment>
<gene>
    <name evidence="14" type="ORF">AMJ87_11220</name>
</gene>
<dbReference type="InterPro" id="IPR006168">
    <property type="entry name" value="G3P_DH_NAD-dep"/>
</dbReference>
<dbReference type="Pfam" id="PF07479">
    <property type="entry name" value="NAD_Gly3P_dh_C"/>
    <property type="match status" value="1"/>
</dbReference>
<evidence type="ECO:0000256" key="10">
    <source>
        <dbReference type="RuleBase" id="RU000437"/>
    </source>
</evidence>
<keyword evidence="2" id="KW-0444">Lipid biosynthesis</keyword>
<dbReference type="GO" id="GO:0051287">
    <property type="term" value="F:NAD binding"/>
    <property type="evidence" value="ECO:0007669"/>
    <property type="project" value="InterPro"/>
</dbReference>
<dbReference type="SUPFAM" id="SSF48179">
    <property type="entry name" value="6-phosphogluconate dehydrogenase C-terminal domain-like"/>
    <property type="match status" value="1"/>
</dbReference>
<feature type="domain" description="Glycerol-3-phosphate dehydrogenase NAD-dependent C-terminal" evidence="13">
    <location>
        <begin position="178"/>
        <end position="295"/>
    </location>
</feature>
<dbReference type="SUPFAM" id="SSF51735">
    <property type="entry name" value="NAD(P)-binding Rossmann-fold domains"/>
    <property type="match status" value="1"/>
</dbReference>
<dbReference type="EMBL" id="LJUO01000146">
    <property type="protein sequence ID" value="KPK68930.1"/>
    <property type="molecule type" value="Genomic_DNA"/>
</dbReference>
<dbReference type="GO" id="GO:0141153">
    <property type="term" value="F:glycerol-3-phosphate dehydrogenase (NADP+) activity"/>
    <property type="evidence" value="ECO:0007669"/>
    <property type="project" value="RHEA"/>
</dbReference>
<feature type="active site" description="Proton acceptor" evidence="7">
    <location>
        <position position="189"/>
    </location>
</feature>
<comment type="catalytic activity">
    <reaction evidence="11">
        <text>sn-glycerol 3-phosphate + NADP(+) = dihydroxyacetone phosphate + NADPH + H(+)</text>
        <dbReference type="Rhea" id="RHEA:11096"/>
        <dbReference type="ChEBI" id="CHEBI:15378"/>
        <dbReference type="ChEBI" id="CHEBI:57597"/>
        <dbReference type="ChEBI" id="CHEBI:57642"/>
        <dbReference type="ChEBI" id="CHEBI:57783"/>
        <dbReference type="ChEBI" id="CHEBI:58349"/>
        <dbReference type="EC" id="1.1.1.94"/>
    </reaction>
</comment>
<evidence type="ECO:0000256" key="9">
    <source>
        <dbReference type="PIRSR" id="PIRSR000114-3"/>
    </source>
</evidence>
<evidence type="ECO:0000256" key="5">
    <source>
        <dbReference type="ARBA" id="ARBA00023209"/>
    </source>
</evidence>
<feature type="binding site" evidence="9">
    <location>
        <position position="138"/>
    </location>
    <ligand>
        <name>NAD(+)</name>
        <dbReference type="ChEBI" id="CHEBI:57540"/>
    </ligand>
</feature>
<evidence type="ECO:0000256" key="4">
    <source>
        <dbReference type="ARBA" id="ARBA00023098"/>
    </source>
</evidence>
<evidence type="ECO:0000256" key="8">
    <source>
        <dbReference type="PIRSR" id="PIRSR000114-2"/>
    </source>
</evidence>
<feature type="non-terminal residue" evidence="14">
    <location>
        <position position="296"/>
    </location>
</feature>
<dbReference type="AlphaFoldDB" id="A0A0S8G8T7"/>
<dbReference type="GO" id="GO:0008654">
    <property type="term" value="P:phospholipid biosynthetic process"/>
    <property type="evidence" value="ECO:0007669"/>
    <property type="project" value="UniProtKB-KW"/>
</dbReference>
<evidence type="ECO:0000313" key="15">
    <source>
        <dbReference type="Proteomes" id="UP000051096"/>
    </source>
</evidence>
<comment type="similarity">
    <text evidence="1 10">Belongs to the NAD-dependent glycerol-3-phosphate dehydrogenase family.</text>
</comment>
<evidence type="ECO:0000256" key="1">
    <source>
        <dbReference type="ARBA" id="ARBA00011009"/>
    </source>
</evidence>
<evidence type="ECO:0000256" key="7">
    <source>
        <dbReference type="PIRSR" id="PIRSR000114-1"/>
    </source>
</evidence>
<evidence type="ECO:0000256" key="6">
    <source>
        <dbReference type="ARBA" id="ARBA00023264"/>
    </source>
</evidence>
<dbReference type="Proteomes" id="UP000051096">
    <property type="component" value="Unassembled WGS sequence"/>
</dbReference>
<evidence type="ECO:0000256" key="3">
    <source>
        <dbReference type="ARBA" id="ARBA00023002"/>
    </source>
</evidence>
<keyword evidence="4" id="KW-0443">Lipid metabolism</keyword>
<feature type="binding site" evidence="9">
    <location>
        <begin position="7"/>
        <end position="12"/>
    </location>
    <ligand>
        <name>NAD(+)</name>
        <dbReference type="ChEBI" id="CHEBI:57540"/>
    </ligand>
</feature>
<dbReference type="PANTHER" id="PTHR11728:SF1">
    <property type="entry name" value="GLYCEROL-3-PHOSPHATE DEHYDROGENASE [NAD(+)] 2, CHLOROPLASTIC"/>
    <property type="match status" value="1"/>
</dbReference>
<keyword evidence="3 10" id="KW-0560">Oxidoreductase</keyword>
<dbReference type="InterPro" id="IPR013328">
    <property type="entry name" value="6PGD_dom2"/>
</dbReference>
<dbReference type="GO" id="GO:0046168">
    <property type="term" value="P:glycerol-3-phosphate catabolic process"/>
    <property type="evidence" value="ECO:0007669"/>
    <property type="project" value="InterPro"/>
</dbReference>
<dbReference type="Pfam" id="PF01210">
    <property type="entry name" value="NAD_Gly3P_dh_N"/>
    <property type="match status" value="1"/>
</dbReference>
<dbReference type="PIRSF" id="PIRSF000114">
    <property type="entry name" value="Glycerol-3-P_dh"/>
    <property type="match status" value="1"/>
</dbReference>
<dbReference type="InterPro" id="IPR036291">
    <property type="entry name" value="NAD(P)-bd_dom_sf"/>
</dbReference>
<keyword evidence="5" id="KW-0594">Phospholipid biosynthesis</keyword>
<feature type="binding site" evidence="8">
    <location>
        <position position="105"/>
    </location>
    <ligand>
        <name>substrate</name>
    </ligand>
</feature>
<dbReference type="EC" id="1.1.1.94" evidence="11"/>
<feature type="binding site" evidence="8">
    <location>
        <begin position="253"/>
        <end position="254"/>
    </location>
    <ligand>
        <name>substrate</name>
    </ligand>
</feature>
<sequence length="296" mass="32174">MNLSILGCGNWGSVFGIMQHMNGHTVKIWEYDKERAERVCATRDNSPFLTLHPIPKQIVVDSTLERVLEDADVIIFAIPSQVLHTVVERLLHSRSNARYYVSLTKGIDIQTLKRPSEIIGLVPDAHDRVYVLSGPSIANEIMRGEPTATVLVGPDAGGAKILQHELATDNFRIYQGDDVVGVELCAAIKNVIAIGCGISKGLGFGNNAKGALITRGIVEMQRLGAVYGAKPKTFWGLAGLGDLVTTSFSEESRNHRFGAMIGRGKTTEEAAREMIMVAEGVPTSRAINVLAEKKRI</sequence>
<keyword evidence="9 10" id="KW-0520">NAD</keyword>
<dbReference type="HAMAP" id="MF_00394">
    <property type="entry name" value="NAD_Glyc3P_dehydrog"/>
    <property type="match status" value="1"/>
</dbReference>
<evidence type="ECO:0000313" key="14">
    <source>
        <dbReference type="EMBL" id="KPK68930.1"/>
    </source>
</evidence>
<dbReference type="Gene3D" id="3.40.50.720">
    <property type="entry name" value="NAD(P)-binding Rossmann-like Domain"/>
    <property type="match status" value="1"/>
</dbReference>
<evidence type="ECO:0000259" key="12">
    <source>
        <dbReference type="Pfam" id="PF01210"/>
    </source>
</evidence>
<dbReference type="PRINTS" id="PR00077">
    <property type="entry name" value="GPDHDRGNASE"/>
</dbReference>
<organism evidence="14 15">
    <name type="scientific">candidate division WOR_3 bacterium SM23_60</name>
    <dbReference type="NCBI Taxonomy" id="1703780"/>
    <lineage>
        <taxon>Bacteria</taxon>
        <taxon>Bacteria division WOR-3</taxon>
    </lineage>
</organism>
<dbReference type="GO" id="GO:0005975">
    <property type="term" value="P:carbohydrate metabolic process"/>
    <property type="evidence" value="ECO:0007669"/>
    <property type="project" value="InterPro"/>
</dbReference>
<accession>A0A0S8G8T7</accession>
<dbReference type="PROSITE" id="PS00957">
    <property type="entry name" value="NAD_G3PDH"/>
    <property type="match status" value="1"/>
</dbReference>
<dbReference type="NCBIfam" id="NF000942">
    <property type="entry name" value="PRK00094.1-4"/>
    <property type="match status" value="1"/>
</dbReference>
<dbReference type="InterPro" id="IPR008927">
    <property type="entry name" value="6-PGluconate_DH-like_C_sf"/>
</dbReference>
<feature type="binding site" evidence="9">
    <location>
        <position position="253"/>
    </location>
    <ligand>
        <name>NAD(+)</name>
        <dbReference type="ChEBI" id="CHEBI:57540"/>
    </ligand>
</feature>
<protein>
    <recommendedName>
        <fullName evidence="11">Glycerol-3-phosphate dehydrogenase</fullName>
        <ecNumber evidence="11">1.1.1.94</ecNumber>
    </recommendedName>
</protein>
<dbReference type="InterPro" id="IPR006109">
    <property type="entry name" value="G3P_DH_NAD-dep_C"/>
</dbReference>
<dbReference type="Gene3D" id="1.10.1040.10">
    <property type="entry name" value="N-(1-d-carboxylethyl)-l-norvaline Dehydrogenase, domain 2"/>
    <property type="match status" value="1"/>
</dbReference>
<reference evidence="14 15" key="1">
    <citation type="journal article" date="2015" name="Microbiome">
        <title>Genomic resolution of linkages in carbon, nitrogen, and sulfur cycling among widespread estuary sediment bacteria.</title>
        <authorList>
            <person name="Baker B.J."/>
            <person name="Lazar C.S."/>
            <person name="Teske A.P."/>
            <person name="Dick G.J."/>
        </authorList>
    </citation>
    <scope>NUCLEOTIDE SEQUENCE [LARGE SCALE GENOMIC DNA]</scope>
    <source>
        <strain evidence="14">SM23_60</strain>
    </source>
</reference>
<feature type="domain" description="Glycerol-3-phosphate dehydrogenase NAD-dependent N-terminal" evidence="12">
    <location>
        <begin position="4"/>
        <end position="151"/>
    </location>
</feature>
<dbReference type="PANTHER" id="PTHR11728">
    <property type="entry name" value="GLYCEROL-3-PHOSPHATE DEHYDROGENASE"/>
    <property type="match status" value="1"/>
</dbReference>
<evidence type="ECO:0000259" key="13">
    <source>
        <dbReference type="Pfam" id="PF07479"/>
    </source>
</evidence>
<keyword evidence="6" id="KW-1208">Phospholipid metabolism</keyword>
<dbReference type="NCBIfam" id="NF000940">
    <property type="entry name" value="PRK00094.1-2"/>
    <property type="match status" value="1"/>
</dbReference>
<evidence type="ECO:0000256" key="11">
    <source>
        <dbReference type="RuleBase" id="RU000439"/>
    </source>
</evidence>
<dbReference type="InterPro" id="IPR011128">
    <property type="entry name" value="G3P_DH_NAD-dep_N"/>
</dbReference>